<feature type="region of interest" description="Disordered" evidence="1">
    <location>
        <begin position="62"/>
        <end position="152"/>
    </location>
</feature>
<sequence>MSDTGAPTKPNAWTDEVKIELLLRIISQVKPDGKGINWSEINMPGRTVKSLQNQWTILNKKMEAYKQQSADGSTPTTPVKRTPGRKRGPKPKKVESEDDEDTGLGTKKATPRKRRALSTPERAVKAVKKELNDAIIKDEADAAEEEEDIGEA</sequence>
<dbReference type="EMBL" id="JAOQAZ010000002">
    <property type="protein sequence ID" value="KAJ4269997.1"/>
    <property type="molecule type" value="Genomic_DNA"/>
</dbReference>
<evidence type="ECO:0000313" key="3">
    <source>
        <dbReference type="Proteomes" id="UP001152049"/>
    </source>
</evidence>
<feature type="compositionally biased region" description="Polar residues" evidence="1">
    <location>
        <begin position="66"/>
        <end position="77"/>
    </location>
</feature>
<comment type="caution">
    <text evidence="2">The sequence shown here is derived from an EMBL/GenBank/DDBJ whole genome shotgun (WGS) entry which is preliminary data.</text>
</comment>
<keyword evidence="3" id="KW-1185">Reference proteome</keyword>
<evidence type="ECO:0008006" key="4">
    <source>
        <dbReference type="Google" id="ProtNLM"/>
    </source>
</evidence>
<dbReference type="AlphaFoldDB" id="A0A9W8SCX8"/>
<accession>A0A9W8SCX8</accession>
<evidence type="ECO:0000256" key="1">
    <source>
        <dbReference type="SAM" id="MobiDB-lite"/>
    </source>
</evidence>
<dbReference type="CDD" id="cd00167">
    <property type="entry name" value="SANT"/>
    <property type="match status" value="1"/>
</dbReference>
<proteinExistence type="predicted"/>
<gene>
    <name evidence="2" type="ORF">NW762_001670</name>
</gene>
<feature type="compositionally biased region" description="Basic residues" evidence="1">
    <location>
        <begin position="82"/>
        <end position="91"/>
    </location>
</feature>
<feature type="compositionally biased region" description="Acidic residues" evidence="1">
    <location>
        <begin position="141"/>
        <end position="152"/>
    </location>
</feature>
<dbReference type="Proteomes" id="UP001152049">
    <property type="component" value="Unassembled WGS sequence"/>
</dbReference>
<reference evidence="2" key="1">
    <citation type="submission" date="2022-09" db="EMBL/GenBank/DDBJ databases">
        <title>Fusarium specimens isolated from Avocado Roots.</title>
        <authorList>
            <person name="Stajich J."/>
            <person name="Roper C."/>
            <person name="Heimlech-Rivalta G."/>
        </authorList>
    </citation>
    <scope>NUCLEOTIDE SEQUENCE</scope>
    <source>
        <strain evidence="2">CF00136</strain>
    </source>
</reference>
<evidence type="ECO:0000313" key="2">
    <source>
        <dbReference type="EMBL" id="KAJ4269997.1"/>
    </source>
</evidence>
<organism evidence="2 3">
    <name type="scientific">Fusarium torreyae</name>
    <dbReference type="NCBI Taxonomy" id="1237075"/>
    <lineage>
        <taxon>Eukaryota</taxon>
        <taxon>Fungi</taxon>
        <taxon>Dikarya</taxon>
        <taxon>Ascomycota</taxon>
        <taxon>Pezizomycotina</taxon>
        <taxon>Sordariomycetes</taxon>
        <taxon>Hypocreomycetidae</taxon>
        <taxon>Hypocreales</taxon>
        <taxon>Nectriaceae</taxon>
        <taxon>Fusarium</taxon>
    </lineage>
</organism>
<dbReference type="InterPro" id="IPR001005">
    <property type="entry name" value="SANT/Myb"/>
</dbReference>
<dbReference type="OrthoDB" id="4848529at2759"/>
<feature type="compositionally biased region" description="Basic and acidic residues" evidence="1">
    <location>
        <begin position="122"/>
        <end position="140"/>
    </location>
</feature>
<protein>
    <recommendedName>
        <fullName evidence="4">Myb-like domain-containing protein</fullName>
    </recommendedName>
</protein>
<name>A0A9W8SCX8_9HYPO</name>